<sequence>MLATLFSAAAGASPKPSEKQVTCTGGVAGTPGGSNWRNEDEFPNVKRYYDGSAAVRINCNGPVEAIRVTGLYYYSDGNNVVTGADHFCFNTDHCDGVAFAAALYFSAYINCDKKAVGDYARTAGSYHLPGGPDTVIPSAAEGPKVETRNQLLDPACQNGYKH</sequence>
<organism evidence="2 3">
    <name type="scientific">Amycolatopsis minnesotensis</name>
    <dbReference type="NCBI Taxonomy" id="337894"/>
    <lineage>
        <taxon>Bacteria</taxon>
        <taxon>Bacillati</taxon>
        <taxon>Actinomycetota</taxon>
        <taxon>Actinomycetes</taxon>
        <taxon>Pseudonocardiales</taxon>
        <taxon>Pseudonocardiaceae</taxon>
        <taxon>Amycolatopsis</taxon>
    </lineage>
</organism>
<comment type="caution">
    <text evidence="2">The sequence shown here is derived from an EMBL/GenBank/DDBJ whole genome shotgun (WGS) entry which is preliminary data.</text>
</comment>
<name>A0ABP5CWJ8_9PSEU</name>
<dbReference type="Proteomes" id="UP001501116">
    <property type="component" value="Unassembled WGS sequence"/>
</dbReference>
<evidence type="ECO:0000313" key="3">
    <source>
        <dbReference type="Proteomes" id="UP001501116"/>
    </source>
</evidence>
<evidence type="ECO:0000313" key="2">
    <source>
        <dbReference type="EMBL" id="GAA1970184.1"/>
    </source>
</evidence>
<evidence type="ECO:0000256" key="1">
    <source>
        <dbReference type="SAM" id="MobiDB-lite"/>
    </source>
</evidence>
<proteinExistence type="predicted"/>
<accession>A0ABP5CWJ8</accession>
<gene>
    <name evidence="2" type="ORF">GCM10009754_49930</name>
</gene>
<keyword evidence="3" id="KW-1185">Reference proteome</keyword>
<dbReference type="EMBL" id="BAAANN010000020">
    <property type="protein sequence ID" value="GAA1970184.1"/>
    <property type="molecule type" value="Genomic_DNA"/>
</dbReference>
<feature type="region of interest" description="Disordered" evidence="1">
    <location>
        <begin position="13"/>
        <end position="36"/>
    </location>
</feature>
<reference evidence="3" key="1">
    <citation type="journal article" date="2019" name="Int. J. Syst. Evol. Microbiol.">
        <title>The Global Catalogue of Microorganisms (GCM) 10K type strain sequencing project: providing services to taxonomists for standard genome sequencing and annotation.</title>
        <authorList>
            <consortium name="The Broad Institute Genomics Platform"/>
            <consortium name="The Broad Institute Genome Sequencing Center for Infectious Disease"/>
            <person name="Wu L."/>
            <person name="Ma J."/>
        </authorList>
    </citation>
    <scope>NUCLEOTIDE SEQUENCE [LARGE SCALE GENOMIC DNA]</scope>
    <source>
        <strain evidence="3">JCM 14545</strain>
    </source>
</reference>
<protein>
    <submittedName>
        <fullName evidence="2">Uncharacterized protein</fullName>
    </submittedName>
</protein>